<name>A0ABY0FKS0_9BACT</name>
<organism evidence="2 3">
    <name type="scientific">Candidatus Nanosyncoccus nanoralicus</name>
    <dbReference type="NCBI Taxonomy" id="2171996"/>
    <lineage>
        <taxon>Bacteria</taxon>
        <taxon>Candidatus Saccharimonadota</taxon>
        <taxon>Candidatus Nanosyncoccalia</taxon>
        <taxon>Candidatus Nanosyncoccales</taxon>
        <taxon>Candidatus Nanosyncoccaceae</taxon>
        <taxon>Candidatus Nanosyncoccus</taxon>
    </lineage>
</organism>
<evidence type="ECO:0008006" key="4">
    <source>
        <dbReference type="Google" id="ProtNLM"/>
    </source>
</evidence>
<keyword evidence="1" id="KW-0472">Membrane</keyword>
<reference evidence="2 3" key="2">
    <citation type="journal article" date="2020" name="Cell Rep.">
        <title>Acquisition and Adaptation of Ultra-small Parasitic Reduced Genome Bacteria to Mammalian Hosts.</title>
        <authorList>
            <person name="McLean J.S."/>
            <person name="Bor B."/>
            <person name="Kerns K.A."/>
            <person name="Liu Q."/>
            <person name="To T.T."/>
            <person name="Solden L."/>
            <person name="Hendrickson E.L."/>
            <person name="Wrighton K."/>
            <person name="Shi W."/>
            <person name="He X."/>
        </authorList>
    </citation>
    <scope>NUCLEOTIDE SEQUENCE [LARGE SCALE GENOMIC DNA]</scope>
    <source>
        <strain evidence="2 3">TM7_KMM_G3_1_HOT_351</strain>
    </source>
</reference>
<dbReference type="InterPro" id="IPR011889">
    <property type="entry name" value="Liste_lipo_26"/>
</dbReference>
<dbReference type="InterPro" id="IPR005046">
    <property type="entry name" value="DUF285"/>
</dbReference>
<comment type="caution">
    <text evidence="2">The sequence shown here is derived from an EMBL/GenBank/DDBJ whole genome shotgun (WGS) entry which is preliminary data.</text>
</comment>
<dbReference type="EMBL" id="PRLL01000001">
    <property type="protein sequence ID" value="RYC74039.1"/>
    <property type="molecule type" value="Genomic_DNA"/>
</dbReference>
<protein>
    <recommendedName>
        <fullName evidence="4">BspA family leucine-rich repeat surface protein</fullName>
    </recommendedName>
</protein>
<evidence type="ECO:0000313" key="3">
    <source>
        <dbReference type="Proteomes" id="UP001191004"/>
    </source>
</evidence>
<dbReference type="Proteomes" id="UP001191004">
    <property type="component" value="Unassembled WGS sequence"/>
</dbReference>
<dbReference type="InterPro" id="IPR032675">
    <property type="entry name" value="LRR_dom_sf"/>
</dbReference>
<gene>
    <name evidence="2" type="ORF">G3KMM_00087</name>
</gene>
<reference evidence="2 3" key="1">
    <citation type="journal article" date="2018" name="bioRxiv">
        <title>Evidence of independent acquisition and adaption of ultra-small bacteria to human hosts across the highly diverse yet reduced genomes of the phylum Saccharibacteria.</title>
        <authorList>
            <person name="McLean J.S."/>
            <person name="Bor B."/>
            <person name="To T.T."/>
            <person name="Liu Q."/>
            <person name="Kearns K.A."/>
            <person name="Solden L.M."/>
            <person name="Wrighton K.C."/>
            <person name="He X."/>
            <person name="Shi W."/>
        </authorList>
    </citation>
    <scope>NUCLEOTIDE SEQUENCE [LARGE SCALE GENOMIC DNA]</scope>
    <source>
        <strain evidence="2 3">TM7_KMM_G3_1_HOT_351</strain>
    </source>
</reference>
<dbReference type="RefSeq" id="WP_129603957.1">
    <property type="nucleotide sequence ID" value="NZ_PRLL01000001.1"/>
</dbReference>
<evidence type="ECO:0000256" key="1">
    <source>
        <dbReference type="SAM" id="Phobius"/>
    </source>
</evidence>
<keyword evidence="1" id="KW-1133">Transmembrane helix</keyword>
<keyword evidence="3" id="KW-1185">Reference proteome</keyword>
<feature type="transmembrane region" description="Helical" evidence="1">
    <location>
        <begin position="21"/>
        <end position="41"/>
    </location>
</feature>
<dbReference type="Pfam" id="PF03382">
    <property type="entry name" value="DUF285"/>
    <property type="match status" value="2"/>
</dbReference>
<sequence length="682" mass="75287">MFIKINTKNKQKLAINKFFHLLPPILLGFATLIFSITTLLFSQIKTFAAPGTPSGTPGILAFSVNKPTIDLHFTNSEIQSNTFKSDAAVLWCDAPNPTGFSVFLSSIDEDTSLKHSESSVTTQIPSITAPQFGSISTPQTWGYRIPNKATEGWKPIPKNSNPDIIYTTNYGGAMKIGAEFGVKTSSNLPSGVYSKQVVFTLVTNRAPTTATLKVGKDFVFVINSLDGLSGIKEFKKASSAPAPGTSTKIASTTDSEVPAYLWYDAPSKTVFWWSDADTVYANEDSSSMFNSLGDVEKIDMDGINTSRVKNMSGMFHSGKNLYREINLTNFDTSNVEDMSYMFATYGMKTMENLVPINFSNFNTSKVKNMEHMFSYSFLPSLDIRNFDTSNVENMGWMFDALNNVRNLDLSGWNVKKVNNVQGIFSRLNKLQSLNLSGWQMDSVTDMQFMFSGLADLTSLNLTGFTTKNVTNMAHMFVGVSKLADLDLSSFDTSKVTNMQGMFNNMGSLNNINLSSFDTRNVTDMSLMFSMNVAMTPPISRLDLSNFDTSNVTNMYRMFTGLSNLTELKIQSFNTKKVTNMTSMFSRSFMNPANGILDISNFDTSNVTDMSGMFFYSKLKTIYASPSFVTTAIIVSPTSPNNPFMNNTNLVGGNGTQYISPNNSIQYAHIDAPGNPGYFTQKP</sequence>
<evidence type="ECO:0000313" key="2">
    <source>
        <dbReference type="EMBL" id="RYC74039.1"/>
    </source>
</evidence>
<proteinExistence type="predicted"/>
<dbReference type="Gene3D" id="3.80.10.10">
    <property type="entry name" value="Ribonuclease Inhibitor"/>
    <property type="match status" value="1"/>
</dbReference>
<dbReference type="NCBIfam" id="TIGR02167">
    <property type="entry name" value="Liste_lipo_26"/>
    <property type="match status" value="9"/>
</dbReference>
<dbReference type="SUPFAM" id="SSF52058">
    <property type="entry name" value="L domain-like"/>
    <property type="match status" value="1"/>
</dbReference>
<keyword evidence="1" id="KW-0812">Transmembrane</keyword>
<accession>A0ABY0FKS0</accession>